<gene>
    <name evidence="2" type="ORF">M431DRAFT_438959</name>
</gene>
<protein>
    <submittedName>
        <fullName evidence="2">Uncharacterized protein</fullName>
    </submittedName>
</protein>
<dbReference type="Proteomes" id="UP000241690">
    <property type="component" value="Unassembled WGS sequence"/>
</dbReference>
<reference evidence="2 3" key="1">
    <citation type="submission" date="2016-07" db="EMBL/GenBank/DDBJ databases">
        <title>Multiple horizontal gene transfer events from other fungi enriched the ability of initially mycotrophic Trichoderma (Ascomycota) to feed on dead plant biomass.</title>
        <authorList>
            <consortium name="DOE Joint Genome Institute"/>
            <person name="Aerts A."/>
            <person name="Atanasova L."/>
            <person name="Chenthamara K."/>
            <person name="Zhang J."/>
            <person name="Grujic M."/>
            <person name="Henrissat B."/>
            <person name="Kuo A."/>
            <person name="Salamov A."/>
            <person name="Lipzen A."/>
            <person name="Labutti K."/>
            <person name="Barry K."/>
            <person name="Miao Y."/>
            <person name="Rahimi M.J."/>
            <person name="Shen Q."/>
            <person name="Grigoriev I.V."/>
            <person name="Kubicek C.P."/>
            <person name="Druzhinina I.S."/>
        </authorList>
    </citation>
    <scope>NUCLEOTIDE SEQUENCE [LARGE SCALE GENOMIC DNA]</scope>
    <source>
        <strain evidence="2 3">CBS 226.95</strain>
    </source>
</reference>
<evidence type="ECO:0000313" key="2">
    <source>
        <dbReference type="EMBL" id="PTB55202.1"/>
    </source>
</evidence>
<dbReference type="GeneID" id="36623746"/>
<keyword evidence="1" id="KW-0812">Transmembrane</keyword>
<proteinExistence type="predicted"/>
<organism evidence="2 3">
    <name type="scientific">Trichoderma harzianum CBS 226.95</name>
    <dbReference type="NCBI Taxonomy" id="983964"/>
    <lineage>
        <taxon>Eukaryota</taxon>
        <taxon>Fungi</taxon>
        <taxon>Dikarya</taxon>
        <taxon>Ascomycota</taxon>
        <taxon>Pezizomycotina</taxon>
        <taxon>Sordariomycetes</taxon>
        <taxon>Hypocreomycetidae</taxon>
        <taxon>Hypocreales</taxon>
        <taxon>Hypocreaceae</taxon>
        <taxon>Trichoderma</taxon>
    </lineage>
</organism>
<dbReference type="RefSeq" id="XP_024774879.1">
    <property type="nucleotide sequence ID" value="XM_024915179.1"/>
</dbReference>
<keyword evidence="1" id="KW-0472">Membrane</keyword>
<dbReference type="EMBL" id="KZ679680">
    <property type="protein sequence ID" value="PTB55202.1"/>
    <property type="molecule type" value="Genomic_DNA"/>
</dbReference>
<keyword evidence="1" id="KW-1133">Transmembrane helix</keyword>
<dbReference type="AlphaFoldDB" id="A0A2T4ADU7"/>
<evidence type="ECO:0000256" key="1">
    <source>
        <dbReference type="SAM" id="Phobius"/>
    </source>
</evidence>
<keyword evidence="3" id="KW-1185">Reference proteome</keyword>
<feature type="transmembrane region" description="Helical" evidence="1">
    <location>
        <begin position="16"/>
        <end position="36"/>
    </location>
</feature>
<accession>A0A2T4ADU7</accession>
<evidence type="ECO:0000313" key="3">
    <source>
        <dbReference type="Proteomes" id="UP000241690"/>
    </source>
</evidence>
<name>A0A2T4ADU7_TRIHA</name>
<sequence>MLDGDILITSRKLNGYQFFALSVSCFFFLFFSVCLLRQVGSAMKGVGSVLRIPPKTAGSFVWIPVIIISKDI</sequence>